<dbReference type="GO" id="GO:0016987">
    <property type="term" value="F:sigma factor activity"/>
    <property type="evidence" value="ECO:0007669"/>
    <property type="project" value="UniProtKB-KW"/>
</dbReference>
<dbReference type="Pfam" id="PF04542">
    <property type="entry name" value="Sigma70_r2"/>
    <property type="match status" value="1"/>
</dbReference>
<organism evidence="9 10">
    <name type="scientific">Sporomusa malonica</name>
    <dbReference type="NCBI Taxonomy" id="112901"/>
    <lineage>
        <taxon>Bacteria</taxon>
        <taxon>Bacillati</taxon>
        <taxon>Bacillota</taxon>
        <taxon>Negativicutes</taxon>
        <taxon>Selenomonadales</taxon>
        <taxon>Sporomusaceae</taxon>
        <taxon>Sporomusa</taxon>
    </lineage>
</organism>
<dbReference type="InterPro" id="IPR036388">
    <property type="entry name" value="WH-like_DNA-bd_sf"/>
</dbReference>
<accession>A0A1W1YPA5</accession>
<evidence type="ECO:0000259" key="7">
    <source>
        <dbReference type="Pfam" id="PF04542"/>
    </source>
</evidence>
<dbReference type="Gene3D" id="1.10.1740.10">
    <property type="match status" value="1"/>
</dbReference>
<dbReference type="RefSeq" id="WP_084573968.1">
    <property type="nucleotide sequence ID" value="NZ_CP155572.1"/>
</dbReference>
<keyword evidence="3 6" id="KW-0731">Sigma factor</keyword>
<dbReference type="SUPFAM" id="SSF88659">
    <property type="entry name" value="Sigma3 and sigma4 domains of RNA polymerase sigma factors"/>
    <property type="match status" value="1"/>
</dbReference>
<proteinExistence type="inferred from homology"/>
<dbReference type="OrthoDB" id="9784984at2"/>
<feature type="domain" description="RNA polymerase sigma factor 70 region 4 type 2" evidence="8">
    <location>
        <begin position="123"/>
        <end position="175"/>
    </location>
</feature>
<feature type="domain" description="RNA polymerase sigma-70 region 2" evidence="7">
    <location>
        <begin position="23"/>
        <end position="91"/>
    </location>
</feature>
<evidence type="ECO:0000313" key="9">
    <source>
        <dbReference type="EMBL" id="SMC38040.1"/>
    </source>
</evidence>
<dbReference type="Proteomes" id="UP000192738">
    <property type="component" value="Unassembled WGS sequence"/>
</dbReference>
<dbReference type="EMBL" id="FWXI01000002">
    <property type="protein sequence ID" value="SMC38040.1"/>
    <property type="molecule type" value="Genomic_DNA"/>
</dbReference>
<dbReference type="PANTHER" id="PTHR43133">
    <property type="entry name" value="RNA POLYMERASE ECF-TYPE SIGMA FACTO"/>
    <property type="match status" value="1"/>
</dbReference>
<keyword evidence="10" id="KW-1185">Reference proteome</keyword>
<evidence type="ECO:0000259" key="8">
    <source>
        <dbReference type="Pfam" id="PF08281"/>
    </source>
</evidence>
<evidence type="ECO:0000256" key="1">
    <source>
        <dbReference type="ARBA" id="ARBA00010641"/>
    </source>
</evidence>
<dbReference type="PROSITE" id="PS01063">
    <property type="entry name" value="SIGMA70_ECF"/>
    <property type="match status" value="1"/>
</dbReference>
<dbReference type="SUPFAM" id="SSF88946">
    <property type="entry name" value="Sigma2 domain of RNA polymerase sigma factors"/>
    <property type="match status" value="1"/>
</dbReference>
<keyword evidence="2 6" id="KW-0805">Transcription regulation</keyword>
<dbReference type="InterPro" id="IPR007627">
    <property type="entry name" value="RNA_pol_sigma70_r2"/>
</dbReference>
<dbReference type="CDD" id="cd06171">
    <property type="entry name" value="Sigma70_r4"/>
    <property type="match status" value="1"/>
</dbReference>
<dbReference type="STRING" id="112901.SAMN04488500_10250"/>
<gene>
    <name evidence="9" type="ORF">SAMN04488500_10250</name>
</gene>
<keyword evidence="5 6" id="KW-0804">Transcription</keyword>
<reference evidence="9 10" key="1">
    <citation type="submission" date="2017-04" db="EMBL/GenBank/DDBJ databases">
        <authorList>
            <person name="Afonso C.L."/>
            <person name="Miller P.J."/>
            <person name="Scott M.A."/>
            <person name="Spackman E."/>
            <person name="Goraichik I."/>
            <person name="Dimitrov K.M."/>
            <person name="Suarez D.L."/>
            <person name="Swayne D.E."/>
        </authorList>
    </citation>
    <scope>NUCLEOTIDE SEQUENCE [LARGE SCALE GENOMIC DNA]</scope>
    <source>
        <strain evidence="9 10">DSM 5090</strain>
    </source>
</reference>
<sequence>MPDDENLMIAKAKDGDRTALNALVVSHWPYVYRLALAKTGNPDDAQEIAQDAFLRALAALPRYKEMSATFKTYLSRIALNLITDYYRKRGRAPQVVDIDEYNAPIIDTGSRPDEAVISTERRQEVAKLLALLPNEQRQVIELRIIQGVAVADAARIMGKSGAAVKMLQQRALKRLKDLFAENGITGGEAGAG</sequence>
<evidence type="ECO:0000256" key="3">
    <source>
        <dbReference type="ARBA" id="ARBA00023082"/>
    </source>
</evidence>
<dbReference type="InterPro" id="IPR013325">
    <property type="entry name" value="RNA_pol_sigma_r2"/>
</dbReference>
<dbReference type="GO" id="GO:0003677">
    <property type="term" value="F:DNA binding"/>
    <property type="evidence" value="ECO:0007669"/>
    <property type="project" value="UniProtKB-KW"/>
</dbReference>
<evidence type="ECO:0000313" key="10">
    <source>
        <dbReference type="Proteomes" id="UP000192738"/>
    </source>
</evidence>
<dbReference type="AlphaFoldDB" id="A0A1W1YPA5"/>
<dbReference type="NCBIfam" id="TIGR02937">
    <property type="entry name" value="sigma70-ECF"/>
    <property type="match status" value="1"/>
</dbReference>
<dbReference type="InterPro" id="IPR013324">
    <property type="entry name" value="RNA_pol_sigma_r3/r4-like"/>
</dbReference>
<comment type="similarity">
    <text evidence="1 6">Belongs to the sigma-70 factor family. ECF subfamily.</text>
</comment>
<evidence type="ECO:0000256" key="2">
    <source>
        <dbReference type="ARBA" id="ARBA00023015"/>
    </source>
</evidence>
<dbReference type="GO" id="GO:0006950">
    <property type="term" value="P:response to stress"/>
    <property type="evidence" value="ECO:0007669"/>
    <property type="project" value="UniProtKB-ARBA"/>
</dbReference>
<dbReference type="InterPro" id="IPR039425">
    <property type="entry name" value="RNA_pol_sigma-70-like"/>
</dbReference>
<dbReference type="Gene3D" id="1.10.10.10">
    <property type="entry name" value="Winged helix-like DNA-binding domain superfamily/Winged helix DNA-binding domain"/>
    <property type="match status" value="1"/>
</dbReference>
<keyword evidence="4 6" id="KW-0238">DNA-binding</keyword>
<dbReference type="InterPro" id="IPR013249">
    <property type="entry name" value="RNA_pol_sigma70_r4_t2"/>
</dbReference>
<evidence type="ECO:0000256" key="5">
    <source>
        <dbReference type="ARBA" id="ARBA00023163"/>
    </source>
</evidence>
<dbReference type="InterPro" id="IPR000838">
    <property type="entry name" value="RNA_pol_sigma70_ECF_CS"/>
</dbReference>
<dbReference type="GO" id="GO:0006352">
    <property type="term" value="P:DNA-templated transcription initiation"/>
    <property type="evidence" value="ECO:0007669"/>
    <property type="project" value="InterPro"/>
</dbReference>
<name>A0A1W1YPA5_9FIRM</name>
<evidence type="ECO:0000256" key="4">
    <source>
        <dbReference type="ARBA" id="ARBA00023125"/>
    </source>
</evidence>
<dbReference type="Pfam" id="PF08281">
    <property type="entry name" value="Sigma70_r4_2"/>
    <property type="match status" value="1"/>
</dbReference>
<dbReference type="InterPro" id="IPR014284">
    <property type="entry name" value="RNA_pol_sigma-70_dom"/>
</dbReference>
<dbReference type="PANTHER" id="PTHR43133:SF58">
    <property type="entry name" value="ECF RNA POLYMERASE SIGMA FACTOR SIGD"/>
    <property type="match status" value="1"/>
</dbReference>
<protein>
    <recommendedName>
        <fullName evidence="6">RNA polymerase sigma factor</fullName>
    </recommendedName>
</protein>
<evidence type="ECO:0000256" key="6">
    <source>
        <dbReference type="RuleBase" id="RU000716"/>
    </source>
</evidence>